<evidence type="ECO:0000259" key="3">
    <source>
        <dbReference type="Pfam" id="PF13514"/>
    </source>
</evidence>
<feature type="transmembrane region" description="Helical" evidence="2">
    <location>
        <begin position="402"/>
        <end position="435"/>
    </location>
</feature>
<accession>A0ABT0I085</accession>
<gene>
    <name evidence="4" type="ORF">LNP07_01735</name>
</gene>
<protein>
    <submittedName>
        <fullName evidence="4">AAA family ATPase</fullName>
    </submittedName>
</protein>
<dbReference type="InterPro" id="IPR038734">
    <property type="entry name" value="YhaN_AAA"/>
</dbReference>
<organism evidence="4 5">
    <name type="scientific">Apilactobacillus xinyiensis</name>
    <dbReference type="NCBI Taxonomy" id="2841032"/>
    <lineage>
        <taxon>Bacteria</taxon>
        <taxon>Bacillati</taxon>
        <taxon>Bacillota</taxon>
        <taxon>Bacilli</taxon>
        <taxon>Lactobacillales</taxon>
        <taxon>Lactobacillaceae</taxon>
        <taxon>Apilactobacillus</taxon>
    </lineage>
</organism>
<dbReference type="SUPFAM" id="SSF52540">
    <property type="entry name" value="P-loop containing nucleoside triphosphate hydrolases"/>
    <property type="match status" value="2"/>
</dbReference>
<dbReference type="Proteomes" id="UP001522905">
    <property type="component" value="Unassembled WGS sequence"/>
</dbReference>
<keyword evidence="1" id="KW-0175">Coiled coil</keyword>
<sequence length="847" mass="98424">MLIKQLKIFGYGKWQDDDIILKSDKLNVIFGNNESGKTTLVSFIKGILFGFKDGHNTYEQYIPKNTKSYGGELLVDIDGQLFILKRIAGAHGGELSIIKNDSGDKVSNDYLKNILGPINRDAFDNIFYFGNFDTKAFSKVSDEQLAYIIQKVGFAGSEKFIQLKDDLVKRNKKIYAKTGRKPLLNKKLKEYESLLDRINQAKLKQNDYTNLENSLNHVKLEYNRANDEFKSVSANLNQLQNFKNNWNLCQKLKKYNDLKKINLPSGFDEEDKIVLDNIYNQLNNLNDKIKNLEDQLNVNDNFKLTKQNNDFNKAYDDIEKFKSRLDLIEKNIIEYNSNIHNLNSLKKQIAIYKKDYAQNLNSKPLNDVQISEIKSLLKSKRDLLTQTSKKDPKSVFTLKNNYLYSLLLICAILMMAAGLFTNLLISAIGSVLLVFSGFKMLYDNHNLSLQAEQELSQQLNDVNIKLEFYKKQFNYESDNPNDWIMLQPNLKNYNKILTNYNHLKIEVDTLLKTLNTYFDNFNKITHVTDSEDSYSDKLLKVKSYINKNEHEIYLYQNNANQNNALVSKQKQLTSKITEIKHTLNVFFKNRNIKNRNEFNEEYARQLKIKQEMNDLSQINQQISEELYFSINKYDSLTTLNNEYSDVNAKLNSLQKNILNLTKQKTELQSQISLLKADGTYLELVQQKANLESEIIHLTKNWLSLELSNQWIDKMLDLATADLIPNIKSRAQEYFSILTNANYINITYYKSKLKLTRFDKIKFDVGELSRGTMQQLYFAILLSMAVGFSQKYSLPILIDDGFYEYDSNRYNQAMKLINEVSKDVQVIYLTADSSVKDYLDSQSIIEIK</sequence>
<dbReference type="Pfam" id="PF13514">
    <property type="entry name" value="AAA_27"/>
    <property type="match status" value="1"/>
</dbReference>
<feature type="domain" description="YhaN AAA" evidence="3">
    <location>
        <begin position="1"/>
        <end position="208"/>
    </location>
</feature>
<dbReference type="PANTHER" id="PTHR41259">
    <property type="entry name" value="DOUBLE-STRAND BREAK REPAIR RAD50 ATPASE, PUTATIVE-RELATED"/>
    <property type="match status" value="1"/>
</dbReference>
<keyword evidence="2" id="KW-1133">Transmembrane helix</keyword>
<dbReference type="PANTHER" id="PTHR41259:SF1">
    <property type="entry name" value="DOUBLE-STRAND BREAK REPAIR RAD50 ATPASE, PUTATIVE-RELATED"/>
    <property type="match status" value="1"/>
</dbReference>
<evidence type="ECO:0000313" key="4">
    <source>
        <dbReference type="EMBL" id="MCK8624247.1"/>
    </source>
</evidence>
<keyword evidence="2" id="KW-0812">Transmembrane</keyword>
<comment type="caution">
    <text evidence="4">The sequence shown here is derived from an EMBL/GenBank/DDBJ whole genome shotgun (WGS) entry which is preliminary data.</text>
</comment>
<evidence type="ECO:0000256" key="1">
    <source>
        <dbReference type="SAM" id="Coils"/>
    </source>
</evidence>
<dbReference type="InterPro" id="IPR027417">
    <property type="entry name" value="P-loop_NTPase"/>
</dbReference>
<feature type="coiled-coil region" evidence="1">
    <location>
        <begin position="275"/>
        <end position="338"/>
    </location>
</feature>
<feature type="coiled-coil region" evidence="1">
    <location>
        <begin position="184"/>
        <end position="228"/>
    </location>
</feature>
<keyword evidence="2" id="KW-0472">Membrane</keyword>
<dbReference type="EMBL" id="JAJIAO010000001">
    <property type="protein sequence ID" value="MCK8624247.1"/>
    <property type="molecule type" value="Genomic_DNA"/>
</dbReference>
<reference evidence="4 5" key="1">
    <citation type="submission" date="2021-11" db="EMBL/GenBank/DDBJ databases">
        <title>Comparative genomics of bee honey and flower isolates.</title>
        <authorList>
            <person name="Bechtner J.D."/>
            <person name="Gallus M.K."/>
            <person name="Ehrmann M."/>
        </authorList>
    </citation>
    <scope>NUCLEOTIDE SEQUENCE [LARGE SCALE GENOMIC DNA]</scope>
    <source>
        <strain evidence="4 5">M161</strain>
    </source>
</reference>
<dbReference type="RefSeq" id="WP_248601470.1">
    <property type="nucleotide sequence ID" value="NZ_JAJIAO010000001.1"/>
</dbReference>
<dbReference type="Gene3D" id="3.40.50.300">
    <property type="entry name" value="P-loop containing nucleotide triphosphate hydrolases"/>
    <property type="match status" value="2"/>
</dbReference>
<feature type="coiled-coil region" evidence="1">
    <location>
        <begin position="636"/>
        <end position="700"/>
    </location>
</feature>
<evidence type="ECO:0000256" key="2">
    <source>
        <dbReference type="SAM" id="Phobius"/>
    </source>
</evidence>
<name>A0ABT0I085_9LACO</name>
<keyword evidence="5" id="KW-1185">Reference proteome</keyword>
<proteinExistence type="predicted"/>
<evidence type="ECO:0000313" key="5">
    <source>
        <dbReference type="Proteomes" id="UP001522905"/>
    </source>
</evidence>